<evidence type="ECO:0000256" key="2">
    <source>
        <dbReference type="SAM" id="MobiDB-lite"/>
    </source>
</evidence>
<feature type="region of interest" description="Disordered" evidence="2">
    <location>
        <begin position="40"/>
        <end position="59"/>
    </location>
</feature>
<feature type="chain" id="PRO_5045701524" evidence="3">
    <location>
        <begin position="24"/>
        <end position="433"/>
    </location>
</feature>
<keyword evidence="1" id="KW-0472">Membrane</keyword>
<accession>A0ABY8B8M1</accession>
<keyword evidence="5" id="KW-1185">Reference proteome</keyword>
<evidence type="ECO:0000256" key="1">
    <source>
        <dbReference type="ARBA" id="ARBA00023136"/>
    </source>
</evidence>
<proteinExistence type="predicted"/>
<name>A0ABY8B8M1_9BURK</name>
<sequence>MLANKIKTLVLGVAAALALSACSTPCDSPGGLCAPIETVASPPPVERTRLPDRPPAPPPEEAQVYAVAMPPGSAGEAAAPAATGQTVRIGLMLPLRSETLGQAADALRAGFMAAWERDKTGFEVTVIETGDAPDEVLPTYQAALGQNDIVVGPLARSAVTALAASALVTKPTIALNRPEGRDDASLPAKLLPIGLSIEDEARQVADWAAQDYPGGEALVVSGGKEWQRRIASAFAAQWQRLGHASKTLELSTPNGYLSDPELVALRARLASDPVELLFAALDADQVRQLRIALNAPPLGDVPLYGTSSLNPGRVNLLQGAELDGIRLLDLPWQVQRDHPAVMTYPRPEPRDEARLSADMERLYALGIDAFRVAREVARKPGQPIVLDGVTGQLNIEMGNGPAKFRRVEPTAVYRNGVAVPLAPATPGSNTQQQ</sequence>
<evidence type="ECO:0000313" key="4">
    <source>
        <dbReference type="EMBL" id="WEF32066.1"/>
    </source>
</evidence>
<gene>
    <name evidence="4" type="ORF">PX653_21955</name>
</gene>
<evidence type="ECO:0000256" key="3">
    <source>
        <dbReference type="SAM" id="SignalP"/>
    </source>
</evidence>
<dbReference type="PANTHER" id="PTHR38038">
    <property type="entry name" value="PENICILLIN-BINDING PROTEIN ACTIVATOR LPOA"/>
    <property type="match status" value="1"/>
</dbReference>
<dbReference type="Proteomes" id="UP001216510">
    <property type="component" value="Chromosome"/>
</dbReference>
<reference evidence="4 5" key="1">
    <citation type="submission" date="2023-02" db="EMBL/GenBank/DDBJ databases">
        <title>Gemone sequence of Telluria chitinolytica ACM 3522T.</title>
        <authorList>
            <person name="Frediansyah A."/>
            <person name="Miess H."/>
            <person name="Gross H."/>
        </authorList>
    </citation>
    <scope>NUCLEOTIDE SEQUENCE [LARGE SCALE GENOMIC DNA]</scope>
    <source>
        <strain evidence="4 5">ACM 3522</strain>
    </source>
</reference>
<dbReference type="RefSeq" id="WP_277414827.1">
    <property type="nucleotide sequence ID" value="NZ_CP119083.1"/>
</dbReference>
<organism evidence="4 5">
    <name type="scientific">Pseudoduganella chitinolytica</name>
    <dbReference type="NCBI Taxonomy" id="34070"/>
    <lineage>
        <taxon>Bacteria</taxon>
        <taxon>Pseudomonadati</taxon>
        <taxon>Pseudomonadota</taxon>
        <taxon>Betaproteobacteria</taxon>
        <taxon>Burkholderiales</taxon>
        <taxon>Oxalobacteraceae</taxon>
        <taxon>Telluria group</taxon>
        <taxon>Pseudoduganella</taxon>
    </lineage>
</organism>
<dbReference type="Gene3D" id="3.40.50.2300">
    <property type="match status" value="2"/>
</dbReference>
<dbReference type="InterPro" id="IPR007443">
    <property type="entry name" value="LpoA"/>
</dbReference>
<dbReference type="SUPFAM" id="SSF53822">
    <property type="entry name" value="Periplasmic binding protein-like I"/>
    <property type="match status" value="1"/>
</dbReference>
<evidence type="ECO:0000313" key="5">
    <source>
        <dbReference type="Proteomes" id="UP001216510"/>
    </source>
</evidence>
<dbReference type="PROSITE" id="PS51257">
    <property type="entry name" value="PROKAR_LIPOPROTEIN"/>
    <property type="match status" value="1"/>
</dbReference>
<feature type="signal peptide" evidence="3">
    <location>
        <begin position="1"/>
        <end position="23"/>
    </location>
</feature>
<protein>
    <submittedName>
        <fullName evidence="4">Penicillin-binding protein activator</fullName>
    </submittedName>
</protein>
<dbReference type="InterPro" id="IPR028082">
    <property type="entry name" value="Peripla_BP_I"/>
</dbReference>
<dbReference type="CDD" id="cd06339">
    <property type="entry name" value="PBP1_YraM_LppC_lipoprotein-like"/>
    <property type="match status" value="1"/>
</dbReference>
<dbReference type="PANTHER" id="PTHR38038:SF1">
    <property type="entry name" value="PENICILLIN-BINDING PROTEIN ACTIVATOR LPOA"/>
    <property type="match status" value="1"/>
</dbReference>
<dbReference type="Pfam" id="PF04348">
    <property type="entry name" value="LppC"/>
    <property type="match status" value="2"/>
</dbReference>
<dbReference type="EMBL" id="CP119083">
    <property type="protein sequence ID" value="WEF32066.1"/>
    <property type="molecule type" value="Genomic_DNA"/>
</dbReference>
<keyword evidence="3" id="KW-0732">Signal</keyword>